<sequence length="151" mass="16461">MTWLALEHAYGFWLSLGGLLLAAEMLGAGGYLLWSGIAALLTGVITWCVPLDVTWQSITFATLTVAAALSWWQWLRHRNSMKAAPLLNQRTQQLIGQHGILTEAINNGIGRVSLGDSTWRAESDEDLPAGTRVEIIAVNGITLRVRPTHGT</sequence>
<feature type="transmembrane region" description="Helical" evidence="5">
    <location>
        <begin position="12"/>
        <end position="34"/>
    </location>
</feature>
<evidence type="ECO:0000256" key="2">
    <source>
        <dbReference type="ARBA" id="ARBA00022692"/>
    </source>
</evidence>
<dbReference type="PANTHER" id="PTHR33507:SF3">
    <property type="entry name" value="INNER MEMBRANE PROTEIN YBBJ"/>
    <property type="match status" value="1"/>
</dbReference>
<keyword evidence="7" id="KW-0378">Hydrolase</keyword>
<protein>
    <submittedName>
        <fullName evidence="7">Activity regulator of membrane protease YbbK</fullName>
    </submittedName>
</protein>
<dbReference type="RefSeq" id="WP_035340595.1">
    <property type="nucleotide sequence ID" value="NZ_LT615367.1"/>
</dbReference>
<feature type="domain" description="NfeD-like C-terminal" evidence="6">
    <location>
        <begin position="92"/>
        <end position="147"/>
    </location>
</feature>
<evidence type="ECO:0000259" key="6">
    <source>
        <dbReference type="Pfam" id="PF01957"/>
    </source>
</evidence>
<evidence type="ECO:0000313" key="8">
    <source>
        <dbReference type="Proteomes" id="UP000294820"/>
    </source>
</evidence>
<dbReference type="InterPro" id="IPR052165">
    <property type="entry name" value="Membrane_assoc_protease"/>
</dbReference>
<organism evidence="7 8">
    <name type="scientific">Dickeya aquatica</name>
    <dbReference type="NCBI Taxonomy" id="1401087"/>
    <lineage>
        <taxon>Bacteria</taxon>
        <taxon>Pseudomonadati</taxon>
        <taxon>Pseudomonadota</taxon>
        <taxon>Gammaproteobacteria</taxon>
        <taxon>Enterobacterales</taxon>
        <taxon>Pectobacteriaceae</taxon>
        <taxon>Dickeya</taxon>
    </lineage>
</organism>
<dbReference type="InterPro" id="IPR002810">
    <property type="entry name" value="NfeD-like_C"/>
</dbReference>
<gene>
    <name evidence="7" type="primary">ybbJ</name>
    <name evidence="7" type="ORF">DAQ1742_03118</name>
</gene>
<proteinExistence type="predicted"/>
<dbReference type="Gene3D" id="2.40.50.140">
    <property type="entry name" value="Nucleic acid-binding proteins"/>
    <property type="match status" value="1"/>
</dbReference>
<accession>A0A375ACW5</accession>
<dbReference type="GO" id="GO:0006508">
    <property type="term" value="P:proteolysis"/>
    <property type="evidence" value="ECO:0007669"/>
    <property type="project" value="UniProtKB-KW"/>
</dbReference>
<dbReference type="Pfam" id="PF01957">
    <property type="entry name" value="NfeD"/>
    <property type="match status" value="1"/>
</dbReference>
<dbReference type="PANTHER" id="PTHR33507">
    <property type="entry name" value="INNER MEMBRANE PROTEIN YBBJ"/>
    <property type="match status" value="1"/>
</dbReference>
<evidence type="ECO:0000256" key="5">
    <source>
        <dbReference type="SAM" id="Phobius"/>
    </source>
</evidence>
<keyword evidence="3 5" id="KW-1133">Transmembrane helix</keyword>
<feature type="transmembrane region" description="Helical" evidence="5">
    <location>
        <begin position="54"/>
        <end position="72"/>
    </location>
</feature>
<dbReference type="KEGG" id="daq:DAQ1742_03118"/>
<dbReference type="EMBL" id="LT615367">
    <property type="protein sequence ID" value="SLM63944.1"/>
    <property type="molecule type" value="Genomic_DNA"/>
</dbReference>
<dbReference type="Proteomes" id="UP000294820">
    <property type="component" value="Chromosome 1"/>
</dbReference>
<dbReference type="InterPro" id="IPR012340">
    <property type="entry name" value="NA-bd_OB-fold"/>
</dbReference>
<keyword evidence="4 5" id="KW-0472">Membrane</keyword>
<keyword evidence="8" id="KW-1185">Reference proteome</keyword>
<dbReference type="AlphaFoldDB" id="A0A375ACW5"/>
<evidence type="ECO:0000313" key="7">
    <source>
        <dbReference type="EMBL" id="SLM63944.1"/>
    </source>
</evidence>
<keyword evidence="2 5" id="KW-0812">Transmembrane</keyword>
<dbReference type="GO" id="GO:0008233">
    <property type="term" value="F:peptidase activity"/>
    <property type="evidence" value="ECO:0007669"/>
    <property type="project" value="UniProtKB-KW"/>
</dbReference>
<name>A0A375ACW5_9GAMM</name>
<evidence type="ECO:0000256" key="4">
    <source>
        <dbReference type="ARBA" id="ARBA00023136"/>
    </source>
</evidence>
<dbReference type="SUPFAM" id="SSF141322">
    <property type="entry name" value="NfeD domain-like"/>
    <property type="match status" value="1"/>
</dbReference>
<evidence type="ECO:0000256" key="3">
    <source>
        <dbReference type="ARBA" id="ARBA00022989"/>
    </source>
</evidence>
<evidence type="ECO:0000256" key="1">
    <source>
        <dbReference type="ARBA" id="ARBA00004141"/>
    </source>
</evidence>
<keyword evidence="7" id="KW-0645">Protease</keyword>
<reference evidence="7 8" key="1">
    <citation type="submission" date="2016-09" db="EMBL/GenBank/DDBJ databases">
        <authorList>
            <person name="Reverchon S."/>
            <person name="Nasser W."/>
            <person name="Leonard S."/>
            <person name="Brochier C."/>
            <person name="Duprey A."/>
        </authorList>
    </citation>
    <scope>NUCLEOTIDE SEQUENCE [LARGE SCALE GENOMIC DNA]</scope>
    <source>
        <strain evidence="7 8">174/2</strain>
    </source>
</reference>
<comment type="subcellular location">
    <subcellularLocation>
        <location evidence="1">Membrane</location>
        <topology evidence="1">Multi-pass membrane protein</topology>
    </subcellularLocation>
</comment>
<dbReference type="GO" id="GO:0005886">
    <property type="term" value="C:plasma membrane"/>
    <property type="evidence" value="ECO:0007669"/>
    <property type="project" value="TreeGrafter"/>
</dbReference>